<dbReference type="SMART" id="SM00642">
    <property type="entry name" value="Aamy"/>
    <property type="match status" value="1"/>
</dbReference>
<dbReference type="PANTHER" id="PTHR10357:SF179">
    <property type="entry name" value="NEUTRAL AND BASIC AMINO ACID TRANSPORT PROTEIN RBAT"/>
    <property type="match status" value="1"/>
</dbReference>
<dbReference type="InterPro" id="IPR006047">
    <property type="entry name" value="GH13_cat_dom"/>
</dbReference>
<feature type="domain" description="Glycosyl hydrolase family 13 catalytic" evidence="2">
    <location>
        <begin position="14"/>
        <end position="439"/>
    </location>
</feature>
<dbReference type="Pfam" id="PF00128">
    <property type="entry name" value="Alpha-amylase"/>
    <property type="match status" value="1"/>
</dbReference>
<gene>
    <name evidence="3" type="ORF">H9797_00235</name>
</gene>
<evidence type="ECO:0000313" key="4">
    <source>
        <dbReference type="Proteomes" id="UP000824221"/>
    </source>
</evidence>
<evidence type="ECO:0000313" key="3">
    <source>
        <dbReference type="EMBL" id="HJA01794.1"/>
    </source>
</evidence>
<reference evidence="3" key="2">
    <citation type="submission" date="2021-04" db="EMBL/GenBank/DDBJ databases">
        <authorList>
            <person name="Gilroy R."/>
        </authorList>
    </citation>
    <scope>NUCLEOTIDE SEQUENCE</scope>
    <source>
        <strain evidence="3">CHK156-179</strain>
    </source>
</reference>
<accession>A0A9D2H0S9</accession>
<comment type="caution">
    <text evidence="3">The sequence shown here is derived from an EMBL/GenBank/DDBJ whole genome shotgun (WGS) entry which is preliminary data.</text>
</comment>
<evidence type="ECO:0000259" key="2">
    <source>
        <dbReference type="SMART" id="SM00642"/>
    </source>
</evidence>
<dbReference type="AlphaFoldDB" id="A0A9D2H0S9"/>
<comment type="similarity">
    <text evidence="1">Belongs to the glycosyl hydrolase 13 family.</text>
</comment>
<dbReference type="Proteomes" id="UP000824221">
    <property type="component" value="Unassembled WGS sequence"/>
</dbReference>
<protein>
    <submittedName>
        <fullName evidence="3">Glycosylase</fullName>
    </submittedName>
</protein>
<dbReference type="InterPro" id="IPR045857">
    <property type="entry name" value="O16G_dom_2"/>
</dbReference>
<dbReference type="InterPro" id="IPR017853">
    <property type="entry name" value="GH"/>
</dbReference>
<evidence type="ECO:0000256" key="1">
    <source>
        <dbReference type="ARBA" id="ARBA00008061"/>
    </source>
</evidence>
<proteinExistence type="inferred from homology"/>
<dbReference type="PANTHER" id="PTHR10357">
    <property type="entry name" value="ALPHA-AMYLASE FAMILY MEMBER"/>
    <property type="match status" value="1"/>
</dbReference>
<reference evidence="3" key="1">
    <citation type="journal article" date="2021" name="PeerJ">
        <title>Extensive microbial diversity within the chicken gut microbiome revealed by metagenomics and culture.</title>
        <authorList>
            <person name="Gilroy R."/>
            <person name="Ravi A."/>
            <person name="Getino M."/>
            <person name="Pursley I."/>
            <person name="Horton D.L."/>
            <person name="Alikhan N.F."/>
            <person name="Baker D."/>
            <person name="Gharbi K."/>
            <person name="Hall N."/>
            <person name="Watson M."/>
            <person name="Adriaenssens E.M."/>
            <person name="Foster-Nyarko E."/>
            <person name="Jarju S."/>
            <person name="Secka A."/>
            <person name="Antonio M."/>
            <person name="Oren A."/>
            <person name="Chaudhuri R.R."/>
            <person name="La Ragione R."/>
            <person name="Hildebrand F."/>
            <person name="Pallen M.J."/>
        </authorList>
    </citation>
    <scope>NUCLEOTIDE SEQUENCE</scope>
    <source>
        <strain evidence="3">CHK156-179</strain>
    </source>
</reference>
<organism evidence="3 4">
    <name type="scientific">Candidatus Gallimonas gallistercoris</name>
    <dbReference type="NCBI Taxonomy" id="2838602"/>
    <lineage>
        <taxon>Bacteria</taxon>
        <taxon>Bacillati</taxon>
        <taxon>Bacillota</taxon>
        <taxon>Clostridia</taxon>
        <taxon>Candidatus Gallimonas</taxon>
    </lineage>
</organism>
<dbReference type="GO" id="GO:0004556">
    <property type="term" value="F:alpha-amylase activity"/>
    <property type="evidence" value="ECO:0007669"/>
    <property type="project" value="TreeGrafter"/>
</dbReference>
<dbReference type="Gene3D" id="3.90.400.10">
    <property type="entry name" value="Oligo-1,6-glucosidase, Domain 2"/>
    <property type="match status" value="1"/>
</dbReference>
<dbReference type="EMBL" id="DXAJ01000005">
    <property type="protein sequence ID" value="HJA01794.1"/>
    <property type="molecule type" value="Genomic_DNA"/>
</dbReference>
<dbReference type="GO" id="GO:0009313">
    <property type="term" value="P:oligosaccharide catabolic process"/>
    <property type="evidence" value="ECO:0007669"/>
    <property type="project" value="TreeGrafter"/>
</dbReference>
<dbReference type="SUPFAM" id="SSF51445">
    <property type="entry name" value="(Trans)glycosidases"/>
    <property type="match status" value="1"/>
</dbReference>
<dbReference type="Gene3D" id="3.20.20.80">
    <property type="entry name" value="Glycosidases"/>
    <property type="match status" value="1"/>
</dbReference>
<sequence>MKLPAWLKSAVFYEIYPQSFYDTNRDGIGDLNGIIQKLDYVKSLGCNAIWINPCFESPFMDAGYDVSDYKKIAPRYGTNEDAKRLFEEAHKRGMKVLFDLVPGHTSDRHPWFLESRKPERNEYSDRYVWTHNAFDYPEGYRWMSGMQDRDGNYLVNFFSSQPALNYGFEVQDFPWQLPPDHPAAQATLEAMKDVMRFWMDMGCDGFRVDMAYSLVKNDPFRTGIKRLWGNVREMFEKEYPENVLLSEWGRAEEAIDAGFHLDFYLHFNGRGYNALFQEGASDYVDKASEGHCFFSKEGKGDVTVFTEEFLPKLRYIAGRGYLCLPTDNHDMIRYSRFRSEDEMKVAASFVMLLPSIPFLYYGDEIGLPYREGLTSKEGGYFRTGSRTPMQWTAGRNRGFSESGGELYLPVEEGASPDVEAQEREKNSLLNTVRRAIAFRAAHEALQAGEEMRVLFAEKGKYPFVFARGKFVVAVNPSGSAAQAPVAEGRYKSVFFVNAEARIDGEKCIVPPVSLTVFEKE</sequence>
<name>A0A9D2H0S9_9FIRM</name>